<dbReference type="PANTHER" id="PTHR39335:SF1">
    <property type="entry name" value="BLL4220 PROTEIN"/>
    <property type="match status" value="1"/>
</dbReference>
<dbReference type="Pfam" id="PF03640">
    <property type="entry name" value="Lipoprotein_15"/>
    <property type="match status" value="2"/>
</dbReference>
<feature type="compositionally biased region" description="Low complexity" evidence="1">
    <location>
        <begin position="26"/>
        <end position="57"/>
    </location>
</feature>
<feature type="compositionally biased region" description="Polar residues" evidence="1">
    <location>
        <begin position="118"/>
        <end position="132"/>
    </location>
</feature>
<reference evidence="3" key="1">
    <citation type="journal article" date="2019" name="Int. J. Syst. Evol. Microbiol.">
        <title>The Global Catalogue of Microorganisms (GCM) 10K type strain sequencing project: providing services to taxonomists for standard genome sequencing and annotation.</title>
        <authorList>
            <consortium name="The Broad Institute Genomics Platform"/>
            <consortium name="The Broad Institute Genome Sequencing Center for Infectious Disease"/>
            <person name="Wu L."/>
            <person name="Ma J."/>
        </authorList>
    </citation>
    <scope>NUCLEOTIDE SEQUENCE [LARGE SCALE GENOMIC DNA]</scope>
    <source>
        <strain evidence="3">KCTC 42087</strain>
    </source>
</reference>
<evidence type="ECO:0000313" key="3">
    <source>
        <dbReference type="Proteomes" id="UP001596074"/>
    </source>
</evidence>
<keyword evidence="3" id="KW-1185">Reference proteome</keyword>
<accession>A0ABW0ZRK8</accession>
<name>A0ABW0ZRK8_9ACTN</name>
<dbReference type="EMBL" id="JBHSON010000011">
    <property type="protein sequence ID" value="MFC5745915.1"/>
    <property type="molecule type" value="Genomic_DNA"/>
</dbReference>
<dbReference type="PANTHER" id="PTHR39335">
    <property type="entry name" value="BLL4220 PROTEIN"/>
    <property type="match status" value="1"/>
</dbReference>
<evidence type="ECO:0000313" key="2">
    <source>
        <dbReference type="EMBL" id="MFC5745915.1"/>
    </source>
</evidence>
<gene>
    <name evidence="2" type="ORF">ACFPZN_09880</name>
</gene>
<evidence type="ECO:0008006" key="4">
    <source>
        <dbReference type="Google" id="ProtNLM"/>
    </source>
</evidence>
<dbReference type="RefSeq" id="WP_378281538.1">
    <property type="nucleotide sequence ID" value="NZ_JBHSON010000011.1"/>
</dbReference>
<protein>
    <recommendedName>
        <fullName evidence="4">Lipoprotein</fullName>
    </recommendedName>
</protein>
<feature type="region of interest" description="Disordered" evidence="1">
    <location>
        <begin position="16"/>
        <end position="57"/>
    </location>
</feature>
<organism evidence="2 3">
    <name type="scientific">Actinomadura rugatobispora</name>
    <dbReference type="NCBI Taxonomy" id="1994"/>
    <lineage>
        <taxon>Bacteria</taxon>
        <taxon>Bacillati</taxon>
        <taxon>Actinomycetota</taxon>
        <taxon>Actinomycetes</taxon>
        <taxon>Streptosporangiales</taxon>
        <taxon>Thermomonosporaceae</taxon>
        <taxon>Actinomadura</taxon>
    </lineage>
</organism>
<dbReference type="Proteomes" id="UP001596074">
    <property type="component" value="Unassembled WGS sequence"/>
</dbReference>
<proteinExistence type="predicted"/>
<sequence>MAVPVAAVAAAATACGTSGDATKSDGAAAANRPAAPGAVTSSPSMSSPGTSSPTTSAAQATIATATVGNLGQVLVDGQGRTVYLFEKDQGGTSSCTGSCAAVWPPVTSMGKPHAGSGAQASMLGTTSRSDGSTQVTYGGHPLYYFVPDNGVKGSAKGQGLNQFGGGWYVVSPDGKKVEKSGS</sequence>
<evidence type="ECO:0000256" key="1">
    <source>
        <dbReference type="SAM" id="MobiDB-lite"/>
    </source>
</evidence>
<comment type="caution">
    <text evidence="2">The sequence shown here is derived from an EMBL/GenBank/DDBJ whole genome shotgun (WGS) entry which is preliminary data.</text>
</comment>
<feature type="region of interest" description="Disordered" evidence="1">
    <location>
        <begin position="111"/>
        <end position="132"/>
    </location>
</feature>
<dbReference type="InterPro" id="IPR005297">
    <property type="entry name" value="Lipoprotein_repeat"/>
</dbReference>